<dbReference type="AlphaFoldDB" id="A0A0F9K5G8"/>
<keyword evidence="1" id="KW-1133">Transmembrane helix</keyword>
<feature type="transmembrane region" description="Helical" evidence="1">
    <location>
        <begin position="16"/>
        <end position="33"/>
    </location>
</feature>
<proteinExistence type="predicted"/>
<gene>
    <name evidence="2" type="ORF">LCGC14_1446120</name>
</gene>
<sequence length="63" mass="7244">MSDEQQRGNWPPTPNGARMLLAAIIAFISLWVTKETNTPENFHTGLLYWVMIMQLYVVLSHPD</sequence>
<dbReference type="EMBL" id="LAZR01009912">
    <property type="protein sequence ID" value="KKM69891.1"/>
    <property type="molecule type" value="Genomic_DNA"/>
</dbReference>
<protein>
    <submittedName>
        <fullName evidence="2">Uncharacterized protein</fullName>
    </submittedName>
</protein>
<keyword evidence="1" id="KW-0472">Membrane</keyword>
<evidence type="ECO:0000256" key="1">
    <source>
        <dbReference type="SAM" id="Phobius"/>
    </source>
</evidence>
<name>A0A0F9K5G8_9ZZZZ</name>
<accession>A0A0F9K5G8</accession>
<organism evidence="2">
    <name type="scientific">marine sediment metagenome</name>
    <dbReference type="NCBI Taxonomy" id="412755"/>
    <lineage>
        <taxon>unclassified sequences</taxon>
        <taxon>metagenomes</taxon>
        <taxon>ecological metagenomes</taxon>
    </lineage>
</organism>
<reference evidence="2" key="1">
    <citation type="journal article" date="2015" name="Nature">
        <title>Complex archaea that bridge the gap between prokaryotes and eukaryotes.</title>
        <authorList>
            <person name="Spang A."/>
            <person name="Saw J.H."/>
            <person name="Jorgensen S.L."/>
            <person name="Zaremba-Niedzwiedzka K."/>
            <person name="Martijn J."/>
            <person name="Lind A.E."/>
            <person name="van Eijk R."/>
            <person name="Schleper C."/>
            <person name="Guy L."/>
            <person name="Ettema T.J."/>
        </authorList>
    </citation>
    <scope>NUCLEOTIDE SEQUENCE</scope>
</reference>
<evidence type="ECO:0000313" key="2">
    <source>
        <dbReference type="EMBL" id="KKM69891.1"/>
    </source>
</evidence>
<comment type="caution">
    <text evidence="2">The sequence shown here is derived from an EMBL/GenBank/DDBJ whole genome shotgun (WGS) entry which is preliminary data.</text>
</comment>
<keyword evidence="1" id="KW-0812">Transmembrane</keyword>
<feature type="transmembrane region" description="Helical" evidence="1">
    <location>
        <begin position="45"/>
        <end position="62"/>
    </location>
</feature>